<keyword evidence="2" id="KW-0472">Membrane</keyword>
<name>A0A814SBC1_9BILA</name>
<evidence type="ECO:0000313" key="5">
    <source>
        <dbReference type="Proteomes" id="UP000663870"/>
    </source>
</evidence>
<gene>
    <name evidence="3" type="ORF">JXQ802_LOCUS21375</name>
    <name evidence="4" type="ORF">PYM288_LOCUS24635</name>
</gene>
<sequence length="81" mass="9056">MKIQSNEPLQSPPTSYHPIHGDPATRRFGIFFFCALSLITIIVMIGIGVGNIPHYEYFGPSNNMNISVDVLANQTIFFKNL</sequence>
<evidence type="ECO:0000256" key="2">
    <source>
        <dbReference type="SAM" id="Phobius"/>
    </source>
</evidence>
<dbReference type="Proteomes" id="UP000663854">
    <property type="component" value="Unassembled WGS sequence"/>
</dbReference>
<proteinExistence type="predicted"/>
<reference evidence="3" key="1">
    <citation type="submission" date="2021-02" db="EMBL/GenBank/DDBJ databases">
        <authorList>
            <person name="Nowell W R."/>
        </authorList>
    </citation>
    <scope>NUCLEOTIDE SEQUENCE</scope>
</reference>
<protein>
    <submittedName>
        <fullName evidence="3">Uncharacterized protein</fullName>
    </submittedName>
</protein>
<feature type="region of interest" description="Disordered" evidence="1">
    <location>
        <begin position="1"/>
        <end position="20"/>
    </location>
</feature>
<dbReference type="Proteomes" id="UP000663870">
    <property type="component" value="Unassembled WGS sequence"/>
</dbReference>
<keyword evidence="2" id="KW-0812">Transmembrane</keyword>
<evidence type="ECO:0000313" key="4">
    <source>
        <dbReference type="EMBL" id="CAF1196491.1"/>
    </source>
</evidence>
<evidence type="ECO:0000313" key="3">
    <source>
        <dbReference type="EMBL" id="CAF1144073.1"/>
    </source>
</evidence>
<accession>A0A814SBC1</accession>
<feature type="compositionally biased region" description="Polar residues" evidence="1">
    <location>
        <begin position="1"/>
        <end position="14"/>
    </location>
</feature>
<organism evidence="3 5">
    <name type="scientific">Rotaria sordida</name>
    <dbReference type="NCBI Taxonomy" id="392033"/>
    <lineage>
        <taxon>Eukaryota</taxon>
        <taxon>Metazoa</taxon>
        <taxon>Spiralia</taxon>
        <taxon>Gnathifera</taxon>
        <taxon>Rotifera</taxon>
        <taxon>Eurotatoria</taxon>
        <taxon>Bdelloidea</taxon>
        <taxon>Philodinida</taxon>
        <taxon>Philodinidae</taxon>
        <taxon>Rotaria</taxon>
    </lineage>
</organism>
<keyword evidence="2" id="KW-1133">Transmembrane helix</keyword>
<keyword evidence="5" id="KW-1185">Reference proteome</keyword>
<evidence type="ECO:0000256" key="1">
    <source>
        <dbReference type="SAM" id="MobiDB-lite"/>
    </source>
</evidence>
<dbReference type="EMBL" id="CAJNOH010001259">
    <property type="protein sequence ID" value="CAF1196491.1"/>
    <property type="molecule type" value="Genomic_DNA"/>
</dbReference>
<dbReference type="AlphaFoldDB" id="A0A814SBC1"/>
<feature type="transmembrane region" description="Helical" evidence="2">
    <location>
        <begin position="28"/>
        <end position="52"/>
    </location>
</feature>
<comment type="caution">
    <text evidence="3">The sequence shown here is derived from an EMBL/GenBank/DDBJ whole genome shotgun (WGS) entry which is preliminary data.</text>
</comment>
<dbReference type="EMBL" id="CAJNOL010000629">
    <property type="protein sequence ID" value="CAF1144073.1"/>
    <property type="molecule type" value="Genomic_DNA"/>
</dbReference>